<name>A0ABY8ECX4_9FIRM</name>
<dbReference type="EMBL" id="CP120733">
    <property type="protein sequence ID" value="WFD10788.1"/>
    <property type="molecule type" value="Genomic_DNA"/>
</dbReference>
<keyword evidence="2" id="KW-1185">Reference proteome</keyword>
<sequence length="330" mass="39822">MQRWKEEYAELMFFNVTEDYCEIKKRIEQAKKMKYDKMQQSLYKYCKIDEYTEWNLKNNAVWLTRADKFNDPYDSAYTIETFNVENLFKNSLLENIKKRLREEGKNIDFITMEISKLCDRSTKSIIEYSIDKYPESMLLHENIDKINEVLINQIYKEKNYRWKELNKSLQQNTFISCFSEKNNDIIMWSHYANYNKGLCIEYDFKQLGLDNYLNSLIQPVLYTDRKFDLVKSKQIKSLVNKYLAMTKFMGWAYEAEWRLIEQCPDKSILPSHTDEGISYCVPKPKAIYFGSRCSKKDQKRIMDIVDKKEILLYRMELQSNRFELKPILLE</sequence>
<accession>A0ABY8ECX4</accession>
<gene>
    <name evidence="1" type="ORF">P4S50_01545</name>
</gene>
<evidence type="ECO:0000313" key="1">
    <source>
        <dbReference type="EMBL" id="WFD10788.1"/>
    </source>
</evidence>
<protein>
    <submittedName>
        <fullName evidence="1">DUF2971 domain-containing protein</fullName>
    </submittedName>
</protein>
<proteinExistence type="predicted"/>
<organism evidence="1 2">
    <name type="scientific">Tepidibacter hydrothermalis</name>
    <dbReference type="NCBI Taxonomy" id="3036126"/>
    <lineage>
        <taxon>Bacteria</taxon>
        <taxon>Bacillati</taxon>
        <taxon>Bacillota</taxon>
        <taxon>Clostridia</taxon>
        <taxon>Peptostreptococcales</taxon>
        <taxon>Peptostreptococcaceae</taxon>
        <taxon>Tepidibacter</taxon>
    </lineage>
</organism>
<dbReference type="RefSeq" id="WP_277732754.1">
    <property type="nucleotide sequence ID" value="NZ_CP120733.1"/>
</dbReference>
<reference evidence="1 2" key="1">
    <citation type="submission" date="2023-03" db="EMBL/GenBank/DDBJ databases">
        <title>Complete genome sequence of Tepidibacter sp. SWIR-1, isolated from a deep-sea hydrothermal vent.</title>
        <authorList>
            <person name="Li X."/>
        </authorList>
    </citation>
    <scope>NUCLEOTIDE SEQUENCE [LARGE SCALE GENOMIC DNA]</scope>
    <source>
        <strain evidence="1 2">SWIR-1</strain>
    </source>
</reference>
<dbReference type="InterPro" id="IPR021352">
    <property type="entry name" value="DUF2971"/>
</dbReference>
<evidence type="ECO:0000313" key="2">
    <source>
        <dbReference type="Proteomes" id="UP001222800"/>
    </source>
</evidence>
<dbReference type="Pfam" id="PF11185">
    <property type="entry name" value="DUF2971"/>
    <property type="match status" value="1"/>
</dbReference>
<dbReference type="Proteomes" id="UP001222800">
    <property type="component" value="Chromosome"/>
</dbReference>